<feature type="region of interest" description="Disordered" evidence="1">
    <location>
        <begin position="1"/>
        <end position="132"/>
    </location>
</feature>
<dbReference type="Proteomes" id="UP000799429">
    <property type="component" value="Unassembled WGS sequence"/>
</dbReference>
<dbReference type="OrthoDB" id="5413982at2759"/>
<evidence type="ECO:0000256" key="1">
    <source>
        <dbReference type="SAM" id="MobiDB-lite"/>
    </source>
</evidence>
<dbReference type="PANTHER" id="PTHR23159:SF31">
    <property type="entry name" value="CENTROSOME-ASSOCIATED PROTEIN CEP250 ISOFORM X1"/>
    <property type="match status" value="1"/>
</dbReference>
<proteinExistence type="predicted"/>
<feature type="compositionally biased region" description="Basic and acidic residues" evidence="1">
    <location>
        <begin position="397"/>
        <end position="416"/>
    </location>
</feature>
<dbReference type="EMBL" id="MU006097">
    <property type="protein sequence ID" value="KAF2838228.1"/>
    <property type="molecule type" value="Genomic_DNA"/>
</dbReference>
<sequence>MTEAEDKEKAEKLAAAKKRFEQLKKQKKGAKGGASKKKEDKTEPEAEAESSAPAEKRDDAVEDKSEEDPPPKTIEDEASEEVAEEISPPKSKPSHDRKVSLSVQSKARSESFRLGSNAQSLSSPILQGSGGDAVQDVYRKQAQRIEELEKENKRLQTESNDVQLRWRKTEEQLEELMEANGEFAELRSKADQADLRGEEIEKLKNELTALQRQHTQLQSQTSKPRRMTTSSPSSKEDLSAELASKSAAVESLELEISKLNNQLTKSEDENNKHLERITALETNLERSERAASSSATELSDLKKNLERASETAVKEGSSRTSAETRIAQLEAELATAQRSADSATKRAETLEKKLETLTTLHREADARNQAKAREKEKVEREAKELRSRITNLSNENARLKEASDSRRKAETEGHDDGVDELEDAEHSRLMARIRELEEECFDLRRGVWRDRRREMQPGLDDSAGSGDPAAGFHDVDLDQSPRRGLSATSSTPQRSGSTFQDVINSGISAFTGGTKDKHGRKQSVALLSEDGSEFGFDEDAWKLAQEEEAKRRLERVKEVKRGLNGWKGWKVDIVDLRAGWGGVFDV</sequence>
<feature type="compositionally biased region" description="Polar residues" evidence="1">
    <location>
        <begin position="208"/>
        <end position="233"/>
    </location>
</feature>
<feature type="compositionally biased region" description="Basic and acidic residues" evidence="1">
    <location>
        <begin position="355"/>
        <end position="387"/>
    </location>
</feature>
<feature type="region of interest" description="Disordered" evidence="1">
    <location>
        <begin position="260"/>
        <end position="326"/>
    </location>
</feature>
<evidence type="ECO:0000313" key="2">
    <source>
        <dbReference type="EMBL" id="KAF2838228.1"/>
    </source>
</evidence>
<gene>
    <name evidence="2" type="ORF">M501DRAFT_1017250</name>
</gene>
<evidence type="ECO:0000313" key="3">
    <source>
        <dbReference type="Proteomes" id="UP000799429"/>
    </source>
</evidence>
<feature type="region of interest" description="Disordered" evidence="1">
    <location>
        <begin position="204"/>
        <end position="246"/>
    </location>
</feature>
<feature type="compositionally biased region" description="Polar residues" evidence="1">
    <location>
        <begin position="486"/>
        <end position="500"/>
    </location>
</feature>
<feature type="region of interest" description="Disordered" evidence="1">
    <location>
        <begin position="355"/>
        <end position="424"/>
    </location>
</feature>
<accession>A0A9P4VNZ1</accession>
<name>A0A9P4VNZ1_9PEZI</name>
<feature type="compositionally biased region" description="Basic and acidic residues" evidence="1">
    <location>
        <begin position="265"/>
        <end position="289"/>
    </location>
</feature>
<feature type="region of interest" description="Disordered" evidence="1">
    <location>
        <begin position="451"/>
        <end position="500"/>
    </location>
</feature>
<feature type="compositionally biased region" description="Basic and acidic residues" evidence="1">
    <location>
        <begin position="299"/>
        <end position="317"/>
    </location>
</feature>
<dbReference type="AlphaFoldDB" id="A0A9P4VNZ1"/>
<feature type="compositionally biased region" description="Basic and acidic residues" evidence="1">
    <location>
        <begin position="1"/>
        <end position="24"/>
    </location>
</feature>
<comment type="caution">
    <text evidence="2">The sequence shown here is derived from an EMBL/GenBank/DDBJ whole genome shotgun (WGS) entry which is preliminary data.</text>
</comment>
<evidence type="ECO:0008006" key="4">
    <source>
        <dbReference type="Google" id="ProtNLM"/>
    </source>
</evidence>
<feature type="compositionally biased region" description="Polar residues" evidence="1">
    <location>
        <begin position="114"/>
        <end position="126"/>
    </location>
</feature>
<protein>
    <recommendedName>
        <fullName evidence="4">M protein repeat protein</fullName>
    </recommendedName>
</protein>
<organism evidence="2 3">
    <name type="scientific">Patellaria atrata CBS 101060</name>
    <dbReference type="NCBI Taxonomy" id="1346257"/>
    <lineage>
        <taxon>Eukaryota</taxon>
        <taxon>Fungi</taxon>
        <taxon>Dikarya</taxon>
        <taxon>Ascomycota</taxon>
        <taxon>Pezizomycotina</taxon>
        <taxon>Dothideomycetes</taxon>
        <taxon>Dothideomycetes incertae sedis</taxon>
        <taxon>Patellariales</taxon>
        <taxon>Patellariaceae</taxon>
        <taxon>Patellaria</taxon>
    </lineage>
</organism>
<reference evidence="2" key="1">
    <citation type="journal article" date="2020" name="Stud. Mycol.">
        <title>101 Dothideomycetes genomes: a test case for predicting lifestyles and emergence of pathogens.</title>
        <authorList>
            <person name="Haridas S."/>
            <person name="Albert R."/>
            <person name="Binder M."/>
            <person name="Bloem J."/>
            <person name="Labutti K."/>
            <person name="Salamov A."/>
            <person name="Andreopoulos B."/>
            <person name="Baker S."/>
            <person name="Barry K."/>
            <person name="Bills G."/>
            <person name="Bluhm B."/>
            <person name="Cannon C."/>
            <person name="Castanera R."/>
            <person name="Culley D."/>
            <person name="Daum C."/>
            <person name="Ezra D."/>
            <person name="Gonzalez J."/>
            <person name="Henrissat B."/>
            <person name="Kuo A."/>
            <person name="Liang C."/>
            <person name="Lipzen A."/>
            <person name="Lutzoni F."/>
            <person name="Magnuson J."/>
            <person name="Mondo S."/>
            <person name="Nolan M."/>
            <person name="Ohm R."/>
            <person name="Pangilinan J."/>
            <person name="Park H.-J."/>
            <person name="Ramirez L."/>
            <person name="Alfaro M."/>
            <person name="Sun H."/>
            <person name="Tritt A."/>
            <person name="Yoshinaga Y."/>
            <person name="Zwiers L.-H."/>
            <person name="Turgeon B."/>
            <person name="Goodwin S."/>
            <person name="Spatafora J."/>
            <person name="Crous P."/>
            <person name="Grigoriev I."/>
        </authorList>
    </citation>
    <scope>NUCLEOTIDE SEQUENCE</scope>
    <source>
        <strain evidence="2">CBS 101060</strain>
    </source>
</reference>
<feature type="compositionally biased region" description="Basic and acidic residues" evidence="1">
    <location>
        <begin position="54"/>
        <end position="75"/>
    </location>
</feature>
<keyword evidence="3" id="KW-1185">Reference proteome</keyword>
<dbReference type="PANTHER" id="PTHR23159">
    <property type="entry name" value="CENTROSOMAL PROTEIN 2"/>
    <property type="match status" value="1"/>
</dbReference>